<dbReference type="Proteomes" id="UP000030764">
    <property type="component" value="Unassembled WGS sequence"/>
</dbReference>
<accession>A0A085NCR8</accession>
<sequence>MPSERYQEYTRNCQCTEYLIITKRLALNHPNNVKFKLPMAKLTNLSCPCCFAQLSGRGWNRQIVLTLRGVGFHWTVAGDG</sequence>
<dbReference type="EMBL" id="KL363211">
    <property type="protein sequence ID" value="KFD54057.1"/>
    <property type="molecule type" value="Genomic_DNA"/>
</dbReference>
<gene>
    <name evidence="1" type="ORF">M513_05076</name>
    <name evidence="2" type="ORF">M514_05076</name>
</gene>
<reference evidence="2 3" key="1">
    <citation type="journal article" date="2014" name="Nat. Genet.">
        <title>Genome and transcriptome of the porcine whipworm Trichuris suis.</title>
        <authorList>
            <person name="Jex A.R."/>
            <person name="Nejsum P."/>
            <person name="Schwarz E.M."/>
            <person name="Hu L."/>
            <person name="Young N.D."/>
            <person name="Hall R.S."/>
            <person name="Korhonen P.K."/>
            <person name="Liao S."/>
            <person name="Thamsborg S."/>
            <person name="Xia J."/>
            <person name="Xu P."/>
            <person name="Wang S."/>
            <person name="Scheerlinck J.P."/>
            <person name="Hofmann A."/>
            <person name="Sternberg P.W."/>
            <person name="Wang J."/>
            <person name="Gasser R.B."/>
        </authorList>
    </citation>
    <scope>NUCLEOTIDE SEQUENCE [LARGE SCALE GENOMIC DNA]</scope>
    <source>
        <strain evidence="2">DCEP-RM93F</strain>
        <strain evidence="1">DCEP-RM93M</strain>
    </source>
</reference>
<organism evidence="2">
    <name type="scientific">Trichuris suis</name>
    <name type="common">pig whipworm</name>
    <dbReference type="NCBI Taxonomy" id="68888"/>
    <lineage>
        <taxon>Eukaryota</taxon>
        <taxon>Metazoa</taxon>
        <taxon>Ecdysozoa</taxon>
        <taxon>Nematoda</taxon>
        <taxon>Enoplea</taxon>
        <taxon>Dorylaimia</taxon>
        <taxon>Trichinellida</taxon>
        <taxon>Trichuridae</taxon>
        <taxon>Trichuris</taxon>
    </lineage>
</organism>
<protein>
    <submittedName>
        <fullName evidence="2">Uncharacterized protein</fullName>
    </submittedName>
</protein>
<dbReference type="Proteomes" id="UP000030758">
    <property type="component" value="Unassembled WGS sequence"/>
</dbReference>
<keyword evidence="3" id="KW-1185">Reference proteome</keyword>
<evidence type="ECO:0000313" key="1">
    <source>
        <dbReference type="EMBL" id="KFD54057.1"/>
    </source>
</evidence>
<name>A0A085NCR8_9BILA</name>
<dbReference type="EMBL" id="KL367516">
    <property type="protein sequence ID" value="KFD67264.1"/>
    <property type="molecule type" value="Genomic_DNA"/>
</dbReference>
<dbReference type="AlphaFoldDB" id="A0A085NCR8"/>
<evidence type="ECO:0000313" key="3">
    <source>
        <dbReference type="Proteomes" id="UP000030764"/>
    </source>
</evidence>
<proteinExistence type="predicted"/>
<evidence type="ECO:0000313" key="2">
    <source>
        <dbReference type="EMBL" id="KFD67264.1"/>
    </source>
</evidence>